<evidence type="ECO:0000256" key="1">
    <source>
        <dbReference type="ARBA" id="ARBA00010088"/>
    </source>
</evidence>
<dbReference type="PANTHER" id="PTHR21661:SF35">
    <property type="entry name" value="EPOXIDE HYDROLASE"/>
    <property type="match status" value="1"/>
</dbReference>
<dbReference type="InterPro" id="IPR016292">
    <property type="entry name" value="Epoxide_hydrolase"/>
</dbReference>
<evidence type="ECO:0000256" key="3">
    <source>
        <dbReference type="ARBA" id="ARBA00022801"/>
    </source>
</evidence>
<name>A0ABM8CWL6_9NOCA</name>
<dbReference type="Gene3D" id="3.40.50.1820">
    <property type="entry name" value="alpha/beta hydrolase"/>
    <property type="match status" value="1"/>
</dbReference>
<sequence>MGGTVVRMTNTKQIRPFRIDIPQTDLDDLRDRLGRARLPHAVPGTDTDWARGIAPRYLRELTAYWRDEFDWRAQEARMNAHAQFTTEIDGQTIHFFHVRSPEPEAIPLLLTHGYPGSVVEFLDLIGPLTDPLSHGGDPADAFHVVIPSLPGFGFSTPLASTGWELARTTEAFAELMSRLGYEKFVAQGGDIGAGVTGRLAATHPERVIATHVNSDQGTLGLVGEQLPMPDGLADAELAALAAAREKWDQQKGYLTLQTTQPNAVAAALTDSPVAQLGWIAEKFQAWTDPARVEGTAVDRDLLLTNVSIYWFTRSGASAAQFLWETAHSGMAWVAPSGVPQGWAVFNTHPLMRRVMDPDGRIEHFTEYTEGGHFAAAEQPELFVADVRTFFRRYRG</sequence>
<feature type="domain" description="Epoxide hydrolase N-terminal" evidence="4">
    <location>
        <begin position="14"/>
        <end position="121"/>
    </location>
</feature>
<gene>
    <name evidence="5" type="ORF">IFM12276_24130</name>
</gene>
<accession>A0ABM8CWL6</accession>
<evidence type="ECO:0000313" key="5">
    <source>
        <dbReference type="EMBL" id="BDT99384.1"/>
    </source>
</evidence>
<evidence type="ECO:0000259" key="4">
    <source>
        <dbReference type="Pfam" id="PF06441"/>
    </source>
</evidence>
<dbReference type="EMBL" id="AP026978">
    <property type="protein sequence ID" value="BDT99384.1"/>
    <property type="molecule type" value="Genomic_DNA"/>
</dbReference>
<dbReference type="GO" id="GO:0016787">
    <property type="term" value="F:hydrolase activity"/>
    <property type="evidence" value="ECO:0007669"/>
    <property type="project" value="UniProtKB-KW"/>
</dbReference>
<keyword evidence="3 5" id="KW-0378">Hydrolase</keyword>
<dbReference type="InterPro" id="IPR000639">
    <property type="entry name" value="Epox_hydrolase-like"/>
</dbReference>
<comment type="similarity">
    <text evidence="1">Belongs to the peptidase S33 family.</text>
</comment>
<dbReference type="InterPro" id="IPR029058">
    <property type="entry name" value="AB_hydrolase_fold"/>
</dbReference>
<dbReference type="InterPro" id="IPR010497">
    <property type="entry name" value="Epoxide_hydro_N"/>
</dbReference>
<evidence type="ECO:0000313" key="6">
    <source>
        <dbReference type="Proteomes" id="UP001317870"/>
    </source>
</evidence>
<keyword evidence="2" id="KW-0058">Aromatic hydrocarbons catabolism</keyword>
<evidence type="ECO:0000256" key="2">
    <source>
        <dbReference type="ARBA" id="ARBA00022797"/>
    </source>
</evidence>
<dbReference type="PRINTS" id="PR00412">
    <property type="entry name" value="EPOXHYDRLASE"/>
</dbReference>
<dbReference type="PANTHER" id="PTHR21661">
    <property type="entry name" value="EPOXIDE HYDROLASE 1-RELATED"/>
    <property type="match status" value="1"/>
</dbReference>
<organism evidence="5 6">
    <name type="scientific">Nocardia sputorum</name>
    <dbReference type="NCBI Taxonomy" id="2984338"/>
    <lineage>
        <taxon>Bacteria</taxon>
        <taxon>Bacillati</taxon>
        <taxon>Actinomycetota</taxon>
        <taxon>Actinomycetes</taxon>
        <taxon>Mycobacteriales</taxon>
        <taxon>Nocardiaceae</taxon>
        <taxon>Nocardia</taxon>
    </lineage>
</organism>
<reference evidence="5 6" key="1">
    <citation type="submission" date="2022-11" db="EMBL/GenBank/DDBJ databases">
        <title>Genome Sequencing of Nocardia sp. ON39_IFM12276 and assembly.</title>
        <authorList>
            <person name="Shimojima M."/>
            <person name="Toyokawa M."/>
            <person name="Uesaka K."/>
        </authorList>
    </citation>
    <scope>NUCLEOTIDE SEQUENCE [LARGE SCALE GENOMIC DNA]</scope>
    <source>
        <strain evidence="5 6">IFM 12276</strain>
    </source>
</reference>
<keyword evidence="6" id="KW-1185">Reference proteome</keyword>
<dbReference type="SUPFAM" id="SSF53474">
    <property type="entry name" value="alpha/beta-Hydrolases"/>
    <property type="match status" value="1"/>
</dbReference>
<protein>
    <submittedName>
        <fullName evidence="5">Hydrolase</fullName>
    </submittedName>
</protein>
<dbReference type="Pfam" id="PF06441">
    <property type="entry name" value="EHN"/>
    <property type="match status" value="1"/>
</dbReference>
<dbReference type="PIRSF" id="PIRSF001112">
    <property type="entry name" value="Epoxide_hydrolase"/>
    <property type="match status" value="1"/>
</dbReference>
<proteinExistence type="inferred from homology"/>
<dbReference type="Proteomes" id="UP001317870">
    <property type="component" value="Chromosome"/>
</dbReference>